<dbReference type="GO" id="GO:0016175">
    <property type="term" value="F:superoxide-generating NAD(P)H oxidase activity"/>
    <property type="evidence" value="ECO:0007669"/>
    <property type="project" value="TreeGrafter"/>
</dbReference>
<evidence type="ECO:0000256" key="8">
    <source>
        <dbReference type="SAM" id="Phobius"/>
    </source>
</evidence>
<dbReference type="InterPro" id="IPR017938">
    <property type="entry name" value="Riboflavin_synthase-like_b-brl"/>
</dbReference>
<keyword evidence="6" id="KW-0813">Transport</keyword>
<feature type="transmembrane region" description="Helical" evidence="8">
    <location>
        <begin position="96"/>
        <end position="119"/>
    </location>
</feature>
<dbReference type="EMBL" id="KB445791">
    <property type="protein sequence ID" value="EMD42136.1"/>
    <property type="molecule type" value="Genomic_DNA"/>
</dbReference>
<evidence type="ECO:0000256" key="3">
    <source>
        <dbReference type="ARBA" id="ARBA00022982"/>
    </source>
</evidence>
<sequence length="562" mass="64140">MGESWFQREFLNPRRAIFNVVFYGVQLFLFAYGWYSQETNKKLSALNGLKWSVWTSRGAGLVLAFDGGMILVPMLRNIIRVVRPKMTWLFPADENIWFHRQVAYSMAFWAMVHTTAHYVNFFNVERTQVRPEIALDIHYTQAGGITGHFMLLIMVLMYTTAHHKVRAQCFEAFWYTHHLAFFFMIGLYSHATGCFVRDSAGPDYIKTFPFYSTEHCLGYESWRFTIWPGIIYFGERIWREIRARRATRLSKVLVHPSGAMELRIVKPSFKYVPGQWLFIQVPDVSGWQWHPFTITSAPEDPYVSVHIRQVGDWTQGLGERVGAGPSVVAAMTQAAMKGAEKDDSVYGIRGDFVELDPTSNARPLPAVRIDGPYGAPAEDVFNCEVAVLVGAGYCTSGVTPFASILKHIWYRQKKGALGTLKRVEFFWIVRDAPSFGWFQTLLQEVEAAQADPNFLRINIYLTQKIGEDMLWNIAVNDAGAEYDPLTLLRTRTMFGRPDWKSIYMRMRTAIETGQYLPGTNAQLKTKVGTYFCGAGPIAKALKEACHNVTTNNITFTFAKEHF</sequence>
<dbReference type="AlphaFoldDB" id="M2RT72"/>
<dbReference type="Gene3D" id="3.40.50.80">
    <property type="entry name" value="Nucleotide-binding domain of ferredoxin-NADP reductase (FNR) module"/>
    <property type="match status" value="1"/>
</dbReference>
<evidence type="ECO:0000256" key="7">
    <source>
        <dbReference type="ARBA" id="ARBA00023136"/>
    </source>
</evidence>
<dbReference type="Gene3D" id="2.40.30.10">
    <property type="entry name" value="Translation factors"/>
    <property type="match status" value="1"/>
</dbReference>
<keyword evidence="2 8" id="KW-0812">Transmembrane</keyword>
<comment type="subcellular location">
    <subcellularLocation>
        <location evidence="1">Membrane</location>
        <topology evidence="1">Multi-pass membrane protein</topology>
    </subcellularLocation>
</comment>
<dbReference type="OrthoDB" id="167398at2759"/>
<dbReference type="GO" id="GO:0006811">
    <property type="term" value="P:monoatomic ion transport"/>
    <property type="evidence" value="ECO:0007669"/>
    <property type="project" value="UniProtKB-KW"/>
</dbReference>
<keyword evidence="6" id="KW-0406">Ion transport</keyword>
<evidence type="ECO:0000256" key="6">
    <source>
        <dbReference type="ARBA" id="ARBA00023065"/>
    </source>
</evidence>
<dbReference type="GO" id="GO:0043020">
    <property type="term" value="C:NADPH oxidase complex"/>
    <property type="evidence" value="ECO:0007669"/>
    <property type="project" value="TreeGrafter"/>
</dbReference>
<gene>
    <name evidence="10" type="ORF">CERSUDRAFT_110682</name>
</gene>
<dbReference type="STRING" id="914234.M2RT72"/>
<protein>
    <recommendedName>
        <fullName evidence="9">FAD-binding FR-type domain-containing protein</fullName>
    </recommendedName>
</protein>
<organism evidence="10 11">
    <name type="scientific">Ceriporiopsis subvermispora (strain B)</name>
    <name type="common">White-rot fungus</name>
    <name type="synonym">Gelatoporia subvermispora</name>
    <dbReference type="NCBI Taxonomy" id="914234"/>
    <lineage>
        <taxon>Eukaryota</taxon>
        <taxon>Fungi</taxon>
        <taxon>Dikarya</taxon>
        <taxon>Basidiomycota</taxon>
        <taxon>Agaricomycotina</taxon>
        <taxon>Agaricomycetes</taxon>
        <taxon>Polyporales</taxon>
        <taxon>Gelatoporiaceae</taxon>
        <taxon>Gelatoporia</taxon>
    </lineage>
</organism>
<dbReference type="Pfam" id="PF08022">
    <property type="entry name" value="FAD_binding_8"/>
    <property type="match status" value="1"/>
</dbReference>
<evidence type="ECO:0000256" key="5">
    <source>
        <dbReference type="ARBA" id="ARBA00023002"/>
    </source>
</evidence>
<dbReference type="SUPFAM" id="SSF52343">
    <property type="entry name" value="Ferredoxin reductase-like, C-terminal NADP-linked domain"/>
    <property type="match status" value="1"/>
</dbReference>
<dbReference type="HOGENOM" id="CLU_005646_3_0_1"/>
<evidence type="ECO:0000256" key="1">
    <source>
        <dbReference type="ARBA" id="ARBA00004141"/>
    </source>
</evidence>
<keyword evidence="4 8" id="KW-1133">Transmembrane helix</keyword>
<name>M2RT72_CERS8</name>
<dbReference type="PROSITE" id="PS51384">
    <property type="entry name" value="FAD_FR"/>
    <property type="match status" value="1"/>
</dbReference>
<dbReference type="SUPFAM" id="SSF63380">
    <property type="entry name" value="Riboflavin synthase domain-like"/>
    <property type="match status" value="1"/>
</dbReference>
<dbReference type="Pfam" id="PF08030">
    <property type="entry name" value="NAD_binding_6"/>
    <property type="match status" value="1"/>
</dbReference>
<feature type="transmembrane region" description="Helical" evidence="8">
    <location>
        <begin position="16"/>
        <end position="35"/>
    </location>
</feature>
<keyword evidence="7 8" id="KW-0472">Membrane</keyword>
<dbReference type="InterPro" id="IPR039261">
    <property type="entry name" value="FNR_nucleotide-bd"/>
</dbReference>
<dbReference type="CDD" id="cd06186">
    <property type="entry name" value="NOX_Duox_like_FAD_NADP"/>
    <property type="match status" value="1"/>
</dbReference>
<dbReference type="GO" id="GO:0006952">
    <property type="term" value="P:defense response"/>
    <property type="evidence" value="ECO:0007669"/>
    <property type="project" value="TreeGrafter"/>
</dbReference>
<evidence type="ECO:0000259" key="9">
    <source>
        <dbReference type="PROSITE" id="PS51384"/>
    </source>
</evidence>
<keyword evidence="5" id="KW-0560">Oxidoreductase</keyword>
<dbReference type="InterPro" id="IPR013130">
    <property type="entry name" value="Fe3_Rdtase_TM_dom"/>
</dbReference>
<dbReference type="FunFam" id="2.40.30.10:FF:000091">
    <property type="entry name" value="NADPH oxidase (NoxA), putative"/>
    <property type="match status" value="1"/>
</dbReference>
<feature type="transmembrane region" description="Helical" evidence="8">
    <location>
        <begin position="139"/>
        <end position="160"/>
    </location>
</feature>
<proteinExistence type="predicted"/>
<dbReference type="Proteomes" id="UP000016930">
    <property type="component" value="Unassembled WGS sequence"/>
</dbReference>
<dbReference type="InterPro" id="IPR017927">
    <property type="entry name" value="FAD-bd_FR_type"/>
</dbReference>
<dbReference type="InterPro" id="IPR050369">
    <property type="entry name" value="RBOH/FRE"/>
</dbReference>
<evidence type="ECO:0000256" key="4">
    <source>
        <dbReference type="ARBA" id="ARBA00022989"/>
    </source>
</evidence>
<dbReference type="InterPro" id="IPR013112">
    <property type="entry name" value="FAD-bd_8"/>
</dbReference>
<keyword evidence="3" id="KW-0249">Electron transport</keyword>
<dbReference type="InterPro" id="IPR000778">
    <property type="entry name" value="Cyt_b245_heavy_chain"/>
</dbReference>
<feature type="transmembrane region" description="Helical" evidence="8">
    <location>
        <begin position="172"/>
        <end position="191"/>
    </location>
</feature>
<dbReference type="GO" id="GO:0042554">
    <property type="term" value="P:superoxide anion generation"/>
    <property type="evidence" value="ECO:0007669"/>
    <property type="project" value="TreeGrafter"/>
</dbReference>
<dbReference type="SFLD" id="SFLDG01169">
    <property type="entry name" value="NADPH_oxidase_subgroup_(NOX)"/>
    <property type="match status" value="1"/>
</dbReference>
<evidence type="ECO:0000256" key="2">
    <source>
        <dbReference type="ARBA" id="ARBA00022692"/>
    </source>
</evidence>
<keyword evidence="11" id="KW-1185">Reference proteome</keyword>
<reference evidence="10 11" key="1">
    <citation type="journal article" date="2012" name="Proc. Natl. Acad. Sci. U.S.A.">
        <title>Comparative genomics of Ceriporiopsis subvermispora and Phanerochaete chrysosporium provide insight into selective ligninolysis.</title>
        <authorList>
            <person name="Fernandez-Fueyo E."/>
            <person name="Ruiz-Duenas F.J."/>
            <person name="Ferreira P."/>
            <person name="Floudas D."/>
            <person name="Hibbett D.S."/>
            <person name="Canessa P."/>
            <person name="Larrondo L.F."/>
            <person name="James T.Y."/>
            <person name="Seelenfreund D."/>
            <person name="Lobos S."/>
            <person name="Polanco R."/>
            <person name="Tello M."/>
            <person name="Honda Y."/>
            <person name="Watanabe T."/>
            <person name="Watanabe T."/>
            <person name="Ryu J.S."/>
            <person name="Kubicek C.P."/>
            <person name="Schmoll M."/>
            <person name="Gaskell J."/>
            <person name="Hammel K.E."/>
            <person name="St John F.J."/>
            <person name="Vanden Wymelenberg A."/>
            <person name="Sabat G."/>
            <person name="Splinter BonDurant S."/>
            <person name="Syed K."/>
            <person name="Yadav J.S."/>
            <person name="Doddapaneni H."/>
            <person name="Subramanian V."/>
            <person name="Lavin J.L."/>
            <person name="Oguiza J.A."/>
            <person name="Perez G."/>
            <person name="Pisabarro A.G."/>
            <person name="Ramirez L."/>
            <person name="Santoyo F."/>
            <person name="Master E."/>
            <person name="Coutinho P.M."/>
            <person name="Henrissat B."/>
            <person name="Lombard V."/>
            <person name="Magnuson J.K."/>
            <person name="Kuees U."/>
            <person name="Hori C."/>
            <person name="Igarashi K."/>
            <person name="Samejima M."/>
            <person name="Held B.W."/>
            <person name="Barry K.W."/>
            <person name="LaButti K.M."/>
            <person name="Lapidus A."/>
            <person name="Lindquist E.A."/>
            <person name="Lucas S.M."/>
            <person name="Riley R."/>
            <person name="Salamov A.A."/>
            <person name="Hoffmeister D."/>
            <person name="Schwenk D."/>
            <person name="Hadar Y."/>
            <person name="Yarden O."/>
            <person name="de Vries R.P."/>
            <person name="Wiebenga A."/>
            <person name="Stenlid J."/>
            <person name="Eastwood D."/>
            <person name="Grigoriev I.V."/>
            <person name="Berka R.M."/>
            <person name="Blanchette R.A."/>
            <person name="Kersten P."/>
            <person name="Martinez A.T."/>
            <person name="Vicuna R."/>
            <person name="Cullen D."/>
        </authorList>
    </citation>
    <scope>NUCLEOTIDE SEQUENCE [LARGE SCALE GENOMIC DNA]</scope>
    <source>
        <strain evidence="10 11">B</strain>
    </source>
</reference>
<evidence type="ECO:0000313" key="10">
    <source>
        <dbReference type="EMBL" id="EMD42136.1"/>
    </source>
</evidence>
<dbReference type="Pfam" id="PF01794">
    <property type="entry name" value="Ferric_reduct"/>
    <property type="match status" value="1"/>
</dbReference>
<evidence type="ECO:0000313" key="11">
    <source>
        <dbReference type="Proteomes" id="UP000016930"/>
    </source>
</evidence>
<feature type="domain" description="FAD-binding FR-type" evidence="9">
    <location>
        <begin position="236"/>
        <end position="379"/>
    </location>
</feature>
<dbReference type="PANTHER" id="PTHR11972">
    <property type="entry name" value="NADPH OXIDASE"/>
    <property type="match status" value="1"/>
</dbReference>
<feature type="transmembrane region" description="Helical" evidence="8">
    <location>
        <begin position="55"/>
        <end position="75"/>
    </location>
</feature>
<accession>M2RT72</accession>
<dbReference type="PANTHER" id="PTHR11972:SF39">
    <property type="entry name" value="FAD-BINDING FR-TYPE DOMAIN-CONTAINING PROTEIN"/>
    <property type="match status" value="1"/>
</dbReference>
<dbReference type="PRINTS" id="PR00466">
    <property type="entry name" value="GP91PHOX"/>
</dbReference>
<dbReference type="InterPro" id="IPR013121">
    <property type="entry name" value="Fe_red_NAD-bd_6"/>
</dbReference>